<dbReference type="Proteomes" id="UP000070174">
    <property type="component" value="Unassembled WGS sequence"/>
</dbReference>
<dbReference type="CDD" id="cd00143">
    <property type="entry name" value="PP2Cc"/>
    <property type="match status" value="1"/>
</dbReference>
<reference evidence="2 3" key="1">
    <citation type="submission" date="2016-01" db="EMBL/GenBank/DDBJ databases">
        <authorList>
            <person name="Oliw E.H."/>
        </authorList>
    </citation>
    <scope>NUCLEOTIDE SEQUENCE [LARGE SCALE GENOMIC DNA]</scope>
    <source>
        <strain evidence="2 3">CMW7756A</strain>
    </source>
</reference>
<organism evidence="2">
    <name type="scientific">Peptoniphilus harei</name>
    <dbReference type="NCBI Taxonomy" id="54005"/>
    <lineage>
        <taxon>Bacteria</taxon>
        <taxon>Bacillati</taxon>
        <taxon>Bacillota</taxon>
        <taxon>Tissierellia</taxon>
        <taxon>Tissierellales</taxon>
        <taxon>Peptoniphilaceae</taxon>
        <taxon>Peptoniphilus</taxon>
    </lineage>
</organism>
<dbReference type="NCBIfam" id="NF033484">
    <property type="entry name" value="Stp1_PP2C_phos"/>
    <property type="match status" value="1"/>
</dbReference>
<dbReference type="PANTHER" id="PTHR47992">
    <property type="entry name" value="PROTEIN PHOSPHATASE"/>
    <property type="match status" value="1"/>
</dbReference>
<dbReference type="PROSITE" id="PS51746">
    <property type="entry name" value="PPM_2"/>
    <property type="match status" value="1"/>
</dbReference>
<dbReference type="InterPro" id="IPR036457">
    <property type="entry name" value="PPM-type-like_dom_sf"/>
</dbReference>
<dbReference type="InterPro" id="IPR015655">
    <property type="entry name" value="PP2C"/>
</dbReference>
<feature type="domain" description="PPM-type phosphatase" evidence="1">
    <location>
        <begin position="2"/>
        <end position="237"/>
    </location>
</feature>
<dbReference type="GO" id="GO:0004722">
    <property type="term" value="F:protein serine/threonine phosphatase activity"/>
    <property type="evidence" value="ECO:0007669"/>
    <property type="project" value="InterPro"/>
</dbReference>
<dbReference type="PATRIC" id="fig|54005.3.peg.940"/>
<evidence type="ECO:0000259" key="1">
    <source>
        <dbReference type="PROSITE" id="PS51746"/>
    </source>
</evidence>
<dbReference type="EMBL" id="LRQE01000025">
    <property type="protein sequence ID" value="KXA30492.1"/>
    <property type="molecule type" value="Genomic_DNA"/>
</dbReference>
<proteinExistence type="predicted"/>
<sequence length="238" mass="26664">MKVVSATNVGNYRKNNEDSYYVNESKNLYVLADGMGGHLAGERASKMATEIIGEDFAGEREVISIDDAIEILSSSIRDANKKIYESSQENEDYRGMGTTLSSGLILDDVLIYSNIGDSRIYRINEEMEQITQDDSFVNYLIEIGEITEEEAKNHPKKNVLTKAMGTTSDIEIIVNTLNIKDKDVFLFCSDGLTNMVPDEEIFKIVKENSPEEARDMLLDLALKNGGMDNITFILVFNE</sequence>
<dbReference type="RefSeq" id="WP_060800115.1">
    <property type="nucleotide sequence ID" value="NZ_KQ957097.1"/>
</dbReference>
<dbReference type="AlphaFoldDB" id="A0A133PPD0"/>
<dbReference type="InterPro" id="IPR001932">
    <property type="entry name" value="PPM-type_phosphatase-like_dom"/>
</dbReference>
<dbReference type="Gene3D" id="3.60.40.10">
    <property type="entry name" value="PPM-type phosphatase domain"/>
    <property type="match status" value="1"/>
</dbReference>
<dbReference type="SMART" id="SM00332">
    <property type="entry name" value="PP2Cc"/>
    <property type="match status" value="1"/>
</dbReference>
<dbReference type="Pfam" id="PF13672">
    <property type="entry name" value="PP2C_2"/>
    <property type="match status" value="1"/>
</dbReference>
<dbReference type="SUPFAM" id="SSF81606">
    <property type="entry name" value="PP2C-like"/>
    <property type="match status" value="1"/>
</dbReference>
<evidence type="ECO:0000313" key="3">
    <source>
        <dbReference type="Proteomes" id="UP000070174"/>
    </source>
</evidence>
<gene>
    <name evidence="2" type="ORF">HMPREF3229_00955</name>
</gene>
<dbReference type="SMART" id="SM00331">
    <property type="entry name" value="PP2C_SIG"/>
    <property type="match status" value="1"/>
</dbReference>
<protein>
    <submittedName>
        <fullName evidence="2">Putative serine/threonine phosphatase stp</fullName>
    </submittedName>
</protein>
<accession>A0A133PPD0</accession>
<name>A0A133PPD0_9FIRM</name>
<evidence type="ECO:0000313" key="2">
    <source>
        <dbReference type="EMBL" id="KXA30492.1"/>
    </source>
</evidence>
<comment type="caution">
    <text evidence="2">The sequence shown here is derived from an EMBL/GenBank/DDBJ whole genome shotgun (WGS) entry which is preliminary data.</text>
</comment>